<keyword evidence="2" id="KW-0413">Isomerase</keyword>
<evidence type="ECO:0000313" key="2">
    <source>
        <dbReference type="EMBL" id="CAA9493326.1"/>
    </source>
</evidence>
<feature type="compositionally biased region" description="Basic and acidic residues" evidence="1">
    <location>
        <begin position="90"/>
        <end position="109"/>
    </location>
</feature>
<feature type="compositionally biased region" description="Basic residues" evidence="1">
    <location>
        <begin position="26"/>
        <end position="57"/>
    </location>
</feature>
<dbReference type="EMBL" id="CADCVJ010000224">
    <property type="protein sequence ID" value="CAA9493326.1"/>
    <property type="molecule type" value="Genomic_DNA"/>
</dbReference>
<feature type="non-terminal residue" evidence="2">
    <location>
        <position position="278"/>
    </location>
</feature>
<feature type="compositionally biased region" description="Basic and acidic residues" evidence="1">
    <location>
        <begin position="145"/>
        <end position="158"/>
    </location>
</feature>
<feature type="non-terminal residue" evidence="2">
    <location>
        <position position="1"/>
    </location>
</feature>
<reference evidence="2" key="1">
    <citation type="submission" date="2020-02" db="EMBL/GenBank/DDBJ databases">
        <authorList>
            <person name="Meier V. D."/>
        </authorList>
    </citation>
    <scope>NUCLEOTIDE SEQUENCE</scope>
    <source>
        <strain evidence="2">AVDCRST_MAG38</strain>
    </source>
</reference>
<feature type="compositionally biased region" description="Basic residues" evidence="1">
    <location>
        <begin position="159"/>
        <end position="168"/>
    </location>
</feature>
<feature type="compositionally biased region" description="Basic residues" evidence="1">
    <location>
        <begin position="215"/>
        <end position="255"/>
    </location>
</feature>
<sequence>AVREVAGARQRLRDRGCSGPAVGAHSRARPPHLRPPPRHRRRRHPRARAAGRARLRRPAADLQPRRQRGRAVRERGARGDPLPAPLGLDPGRDVLDPDRGGRDPPDHHRAGLLPRRHGPGSADVLRLSGRRARRPRRGGRTRVPARLDRQSAVRDPRAGRRGARRPGPRRAGTADPEQRAVSQPHQRLVLDRARRRRHPRPHLRARGGGDDVVGHRRLRRGGRPRAARRRLAGHRRPRRRDAGSRRRRVAARRPQRLGAAGLRRRAERRAGAGARRGL</sequence>
<gene>
    <name evidence="2" type="ORF">AVDCRST_MAG38-2776</name>
</gene>
<dbReference type="EC" id="5.1.1.7" evidence="2"/>
<dbReference type="GO" id="GO:0008837">
    <property type="term" value="F:diaminopimelate epimerase activity"/>
    <property type="evidence" value="ECO:0007669"/>
    <property type="project" value="UniProtKB-EC"/>
</dbReference>
<accession>A0A6J4SIP7</accession>
<organism evidence="2">
    <name type="scientific">uncultured Solirubrobacteraceae bacterium</name>
    <dbReference type="NCBI Taxonomy" id="1162706"/>
    <lineage>
        <taxon>Bacteria</taxon>
        <taxon>Bacillati</taxon>
        <taxon>Actinomycetota</taxon>
        <taxon>Thermoleophilia</taxon>
        <taxon>Solirubrobacterales</taxon>
        <taxon>Solirubrobacteraceae</taxon>
        <taxon>environmental samples</taxon>
    </lineage>
</organism>
<protein>
    <submittedName>
        <fullName evidence="2">Diaminopimelate epimerase</fullName>
        <ecNumber evidence="2">5.1.1.7</ecNumber>
    </submittedName>
</protein>
<name>A0A6J4SIP7_9ACTN</name>
<feature type="region of interest" description="Disordered" evidence="1">
    <location>
        <begin position="1"/>
        <end position="278"/>
    </location>
</feature>
<dbReference type="AlphaFoldDB" id="A0A6J4SIP7"/>
<feature type="compositionally biased region" description="Basic residues" evidence="1">
    <location>
        <begin position="193"/>
        <end position="205"/>
    </location>
</feature>
<feature type="compositionally biased region" description="Low complexity" evidence="1">
    <location>
        <begin position="79"/>
        <end position="89"/>
    </location>
</feature>
<evidence type="ECO:0000256" key="1">
    <source>
        <dbReference type="SAM" id="MobiDB-lite"/>
    </source>
</evidence>
<feature type="compositionally biased region" description="Basic residues" evidence="1">
    <location>
        <begin position="128"/>
        <end position="140"/>
    </location>
</feature>
<proteinExistence type="predicted"/>